<evidence type="ECO:0000259" key="1">
    <source>
        <dbReference type="PROSITE" id="PS50011"/>
    </source>
</evidence>
<dbReference type="Gene3D" id="1.10.510.10">
    <property type="entry name" value="Transferase(Phosphotransferase) domain 1"/>
    <property type="match status" value="1"/>
</dbReference>
<proteinExistence type="predicted"/>
<dbReference type="Proteomes" id="UP000054007">
    <property type="component" value="Unassembled WGS sequence"/>
</dbReference>
<sequence length="245" mass="28076">MTIYNCPQVNTPPRITQHTVALFLKPFNCKTIPDPDEFWVCFWELIRGHYVLQKKLGITHGDISIHNMIIQRAPVRKVALIDFDLSEVAREDAPSSGWRKHQRTGTKPFMSGHLLSTLDIDTPRARTYRGDLESFCYCLLWLILKDGFPADARVGRHTEMHMKRGLLIDAVIGSRDALYPCPALWPGFDQFRAVVESWYNLTLSLQSRRVFAKVAKSEQTLIKGLIDALKDAKQYPLDDSMSWAE</sequence>
<dbReference type="PROSITE" id="PS50011">
    <property type="entry name" value="PROTEIN_KINASE_DOM"/>
    <property type="match status" value="1"/>
</dbReference>
<dbReference type="GO" id="GO:0004672">
    <property type="term" value="F:protein kinase activity"/>
    <property type="evidence" value="ECO:0007669"/>
    <property type="project" value="InterPro"/>
</dbReference>
<dbReference type="AlphaFoldDB" id="A0A0D7B4W4"/>
<dbReference type="SUPFAM" id="SSF56112">
    <property type="entry name" value="Protein kinase-like (PK-like)"/>
    <property type="match status" value="1"/>
</dbReference>
<evidence type="ECO:0000313" key="2">
    <source>
        <dbReference type="EMBL" id="KIY65552.1"/>
    </source>
</evidence>
<protein>
    <recommendedName>
        <fullName evidence="1">Protein kinase domain-containing protein</fullName>
    </recommendedName>
</protein>
<dbReference type="InterPro" id="IPR011009">
    <property type="entry name" value="Kinase-like_dom_sf"/>
</dbReference>
<dbReference type="GO" id="GO:0005524">
    <property type="term" value="F:ATP binding"/>
    <property type="evidence" value="ECO:0007669"/>
    <property type="project" value="InterPro"/>
</dbReference>
<dbReference type="PANTHER" id="PTHR38248:SF2">
    <property type="entry name" value="FUNK1 11"/>
    <property type="match status" value="1"/>
</dbReference>
<reference evidence="2 3" key="1">
    <citation type="journal article" date="2015" name="Fungal Genet. Biol.">
        <title>Evolution of novel wood decay mechanisms in Agaricales revealed by the genome sequences of Fistulina hepatica and Cylindrobasidium torrendii.</title>
        <authorList>
            <person name="Floudas D."/>
            <person name="Held B.W."/>
            <person name="Riley R."/>
            <person name="Nagy L.G."/>
            <person name="Koehler G."/>
            <person name="Ransdell A.S."/>
            <person name="Younus H."/>
            <person name="Chow J."/>
            <person name="Chiniquy J."/>
            <person name="Lipzen A."/>
            <person name="Tritt A."/>
            <person name="Sun H."/>
            <person name="Haridas S."/>
            <person name="LaButti K."/>
            <person name="Ohm R.A."/>
            <person name="Kues U."/>
            <person name="Blanchette R.A."/>
            <person name="Grigoriev I.V."/>
            <person name="Minto R.E."/>
            <person name="Hibbett D.S."/>
        </authorList>
    </citation>
    <scope>NUCLEOTIDE SEQUENCE [LARGE SCALE GENOMIC DNA]</scope>
    <source>
        <strain evidence="2 3">FP15055 ss-10</strain>
    </source>
</reference>
<evidence type="ECO:0000313" key="3">
    <source>
        <dbReference type="Proteomes" id="UP000054007"/>
    </source>
</evidence>
<dbReference type="EMBL" id="KN880585">
    <property type="protein sequence ID" value="KIY65552.1"/>
    <property type="molecule type" value="Genomic_DNA"/>
</dbReference>
<gene>
    <name evidence="2" type="ORF">CYLTODRAFT_456183</name>
</gene>
<feature type="domain" description="Protein kinase" evidence="1">
    <location>
        <begin position="1"/>
        <end position="245"/>
    </location>
</feature>
<dbReference type="Pfam" id="PF17667">
    <property type="entry name" value="Pkinase_fungal"/>
    <property type="match status" value="1"/>
</dbReference>
<name>A0A0D7B4W4_9AGAR</name>
<dbReference type="PANTHER" id="PTHR38248">
    <property type="entry name" value="FUNK1 6"/>
    <property type="match status" value="1"/>
</dbReference>
<dbReference type="InterPro" id="IPR000719">
    <property type="entry name" value="Prot_kinase_dom"/>
</dbReference>
<accession>A0A0D7B4W4</accession>
<dbReference type="OrthoDB" id="2747778at2759"/>
<keyword evidence="3" id="KW-1185">Reference proteome</keyword>
<dbReference type="InterPro" id="IPR040976">
    <property type="entry name" value="Pkinase_fungal"/>
</dbReference>
<organism evidence="2 3">
    <name type="scientific">Cylindrobasidium torrendii FP15055 ss-10</name>
    <dbReference type="NCBI Taxonomy" id="1314674"/>
    <lineage>
        <taxon>Eukaryota</taxon>
        <taxon>Fungi</taxon>
        <taxon>Dikarya</taxon>
        <taxon>Basidiomycota</taxon>
        <taxon>Agaricomycotina</taxon>
        <taxon>Agaricomycetes</taxon>
        <taxon>Agaricomycetidae</taxon>
        <taxon>Agaricales</taxon>
        <taxon>Marasmiineae</taxon>
        <taxon>Physalacriaceae</taxon>
        <taxon>Cylindrobasidium</taxon>
    </lineage>
</organism>